<accession>A0A8T2N601</accession>
<dbReference type="AlphaFoldDB" id="A0A8T2N601"/>
<evidence type="ECO:0000313" key="2">
    <source>
        <dbReference type="Proteomes" id="UP000824540"/>
    </source>
</evidence>
<dbReference type="Proteomes" id="UP000824540">
    <property type="component" value="Unassembled WGS sequence"/>
</dbReference>
<gene>
    <name evidence="1" type="ORF">JZ751_012948</name>
</gene>
<proteinExistence type="predicted"/>
<name>A0A8T2N601_9TELE</name>
<dbReference type="EMBL" id="JAFBMS010000209">
    <property type="protein sequence ID" value="KAG9333228.1"/>
    <property type="molecule type" value="Genomic_DNA"/>
</dbReference>
<organism evidence="1 2">
    <name type="scientific">Albula glossodonta</name>
    <name type="common">roundjaw bonefish</name>
    <dbReference type="NCBI Taxonomy" id="121402"/>
    <lineage>
        <taxon>Eukaryota</taxon>
        <taxon>Metazoa</taxon>
        <taxon>Chordata</taxon>
        <taxon>Craniata</taxon>
        <taxon>Vertebrata</taxon>
        <taxon>Euteleostomi</taxon>
        <taxon>Actinopterygii</taxon>
        <taxon>Neopterygii</taxon>
        <taxon>Teleostei</taxon>
        <taxon>Albuliformes</taxon>
        <taxon>Albulidae</taxon>
        <taxon>Albula</taxon>
    </lineage>
</organism>
<evidence type="ECO:0000313" key="1">
    <source>
        <dbReference type="EMBL" id="KAG9333228.1"/>
    </source>
</evidence>
<reference evidence="1" key="1">
    <citation type="thesis" date="2021" institute="BYU ScholarsArchive" country="Provo, UT, USA">
        <title>Applications of and Algorithms for Genome Assembly and Genomic Analyses with an Emphasis on Marine Teleosts.</title>
        <authorList>
            <person name="Pickett B.D."/>
        </authorList>
    </citation>
    <scope>NUCLEOTIDE SEQUENCE</scope>
    <source>
        <strain evidence="1">HI-2016</strain>
    </source>
</reference>
<protein>
    <submittedName>
        <fullName evidence="1">Uncharacterized protein</fullName>
    </submittedName>
</protein>
<sequence>MKRGVPEVCFEPEELRKSARRQDSGIRPSRRPSACVPDVTVTYKDCLGCARSAERAIRLIALKDVEGFTQNLYYKWAPSPSVFYPCLSPAV</sequence>
<comment type="caution">
    <text evidence="1">The sequence shown here is derived from an EMBL/GenBank/DDBJ whole genome shotgun (WGS) entry which is preliminary data.</text>
</comment>
<keyword evidence="2" id="KW-1185">Reference proteome</keyword>